<dbReference type="SUPFAM" id="SSF88723">
    <property type="entry name" value="PIN domain-like"/>
    <property type="match status" value="1"/>
</dbReference>
<dbReference type="Proteomes" id="UP001430065">
    <property type="component" value="Unassembled WGS sequence"/>
</dbReference>
<feature type="domain" description="PIN" evidence="1">
    <location>
        <begin position="10"/>
        <end position="125"/>
    </location>
</feature>
<dbReference type="InterPro" id="IPR029060">
    <property type="entry name" value="PIN-like_dom_sf"/>
</dbReference>
<accession>A0ABS2JSW4</accession>
<sequence>MRAMSISVPRLVLDTNVALDLFVFRDPACERLRDALQRGLVQAVVDEPCRAEWLAVLKYPQFGLAEAARGQAMAAFDGAVARLPEAAMTPHPEVKLPRCTDPDDQKFLELALAAGAQCLLSKDKALLQLARRTAREGWFRILAPSAWEPPAA</sequence>
<keyword evidence="3" id="KW-1185">Reference proteome</keyword>
<protein>
    <submittedName>
        <fullName evidence="2">Toxin-antitoxin system toxin component, PIN family</fullName>
    </submittedName>
</protein>
<evidence type="ECO:0000259" key="1">
    <source>
        <dbReference type="Pfam" id="PF13470"/>
    </source>
</evidence>
<evidence type="ECO:0000313" key="2">
    <source>
        <dbReference type="EMBL" id="MBM7121558.1"/>
    </source>
</evidence>
<comment type="caution">
    <text evidence="2">The sequence shown here is derived from an EMBL/GenBank/DDBJ whole genome shotgun (WGS) entry which is preliminary data.</text>
</comment>
<dbReference type="PANTHER" id="PTHR34610">
    <property type="entry name" value="SSL7007 PROTEIN"/>
    <property type="match status" value="1"/>
</dbReference>
<proteinExistence type="predicted"/>
<gene>
    <name evidence="2" type="ORF">ISP20_10365</name>
</gene>
<name>A0ABS2JSW4_9GAMM</name>
<dbReference type="NCBIfam" id="TIGR00305">
    <property type="entry name" value="putative toxin-antitoxin system toxin component, PIN family"/>
    <property type="match status" value="1"/>
</dbReference>
<dbReference type="InterPro" id="IPR002716">
    <property type="entry name" value="PIN_dom"/>
</dbReference>
<dbReference type="PANTHER" id="PTHR34610:SF3">
    <property type="entry name" value="SSL7007 PROTEIN"/>
    <property type="match status" value="1"/>
</dbReference>
<reference evidence="2 3" key="1">
    <citation type="submission" date="2020-10" db="EMBL/GenBank/DDBJ databases">
        <title>Phylogeny of dyella-like bacteria.</title>
        <authorList>
            <person name="Fu J."/>
        </authorList>
    </citation>
    <scope>NUCLEOTIDE SEQUENCE [LARGE SCALE GENOMIC DNA]</scope>
    <source>
        <strain evidence="2 3">THG-B117</strain>
    </source>
</reference>
<evidence type="ECO:0000313" key="3">
    <source>
        <dbReference type="Proteomes" id="UP001430065"/>
    </source>
</evidence>
<dbReference type="EMBL" id="JADIKC010000004">
    <property type="protein sequence ID" value="MBM7121558.1"/>
    <property type="molecule type" value="Genomic_DNA"/>
</dbReference>
<dbReference type="RefSeq" id="WP_204636023.1">
    <property type="nucleotide sequence ID" value="NZ_JADIKC010000004.1"/>
</dbReference>
<organism evidence="2 3">
    <name type="scientific">Dyella kyungheensis</name>
    <dbReference type="NCBI Taxonomy" id="1242174"/>
    <lineage>
        <taxon>Bacteria</taxon>
        <taxon>Pseudomonadati</taxon>
        <taxon>Pseudomonadota</taxon>
        <taxon>Gammaproteobacteria</taxon>
        <taxon>Lysobacterales</taxon>
        <taxon>Rhodanobacteraceae</taxon>
        <taxon>Dyella</taxon>
    </lineage>
</organism>
<dbReference type="InterPro" id="IPR002850">
    <property type="entry name" value="PIN_toxin-like"/>
</dbReference>
<dbReference type="Pfam" id="PF13470">
    <property type="entry name" value="PIN_3"/>
    <property type="match status" value="1"/>
</dbReference>